<gene>
    <name evidence="4" type="ORF">V5O48_015688</name>
</gene>
<feature type="compositionally biased region" description="Acidic residues" evidence="3">
    <location>
        <begin position="95"/>
        <end position="104"/>
    </location>
</feature>
<evidence type="ECO:0000256" key="3">
    <source>
        <dbReference type="SAM" id="MobiDB-lite"/>
    </source>
</evidence>
<keyword evidence="2" id="KW-0067">ATP-binding</keyword>
<sequence length="176" mass="19656">MSDLIAHSDVESQERPEHLLNAYLFDFYTHGQVSTLSAANGIRRGDVWYLLQSFELILKAIKSSLEDLLLQLSEARAARAAMPSAVGSNVRVSESWEDEDDGDLEEKAAEVNADRPVEGIPATTDSVDVEDEDDEEEDIGRAFARPPGTTNEDWKVYKTVETISKEFSAAFRKMWA</sequence>
<keyword evidence="1" id="KW-0378">Hydrolase</keyword>
<dbReference type="Proteomes" id="UP001465976">
    <property type="component" value="Unassembled WGS sequence"/>
</dbReference>
<proteinExistence type="predicted"/>
<name>A0ABR3ETW5_9AGAR</name>
<reference evidence="4 5" key="1">
    <citation type="submission" date="2024-02" db="EMBL/GenBank/DDBJ databases">
        <title>A draft genome for the cacao thread blight pathogen Marasmius crinis-equi.</title>
        <authorList>
            <person name="Cohen S.P."/>
            <person name="Baruah I.K."/>
            <person name="Amoako-Attah I."/>
            <person name="Bukari Y."/>
            <person name="Meinhardt L.W."/>
            <person name="Bailey B.A."/>
        </authorList>
    </citation>
    <scope>NUCLEOTIDE SEQUENCE [LARGE SCALE GENOMIC DNA]</scope>
    <source>
        <strain evidence="4 5">GH-76</strain>
    </source>
</reference>
<evidence type="ECO:0000313" key="5">
    <source>
        <dbReference type="Proteomes" id="UP001465976"/>
    </source>
</evidence>
<organism evidence="4 5">
    <name type="scientific">Marasmius crinis-equi</name>
    <dbReference type="NCBI Taxonomy" id="585013"/>
    <lineage>
        <taxon>Eukaryota</taxon>
        <taxon>Fungi</taxon>
        <taxon>Dikarya</taxon>
        <taxon>Basidiomycota</taxon>
        <taxon>Agaricomycotina</taxon>
        <taxon>Agaricomycetes</taxon>
        <taxon>Agaricomycetidae</taxon>
        <taxon>Agaricales</taxon>
        <taxon>Marasmiineae</taxon>
        <taxon>Marasmiaceae</taxon>
        <taxon>Marasmius</taxon>
    </lineage>
</organism>
<dbReference type="PANTHER" id="PTHR44533">
    <property type="entry name" value="DEAD/H RNA HELICASE, PUTATIVE-RELATED"/>
    <property type="match status" value="1"/>
</dbReference>
<feature type="region of interest" description="Disordered" evidence="3">
    <location>
        <begin position="89"/>
        <end position="151"/>
    </location>
</feature>
<comment type="caution">
    <text evidence="4">The sequence shown here is derived from an EMBL/GenBank/DDBJ whole genome shotgun (WGS) entry which is preliminary data.</text>
</comment>
<accession>A0ABR3ETW5</accession>
<evidence type="ECO:0000256" key="1">
    <source>
        <dbReference type="ARBA" id="ARBA00022801"/>
    </source>
</evidence>
<feature type="compositionally biased region" description="Acidic residues" evidence="3">
    <location>
        <begin position="127"/>
        <end position="138"/>
    </location>
</feature>
<dbReference type="InterPro" id="IPR052431">
    <property type="entry name" value="SKI2_subfamily_helicases"/>
</dbReference>
<evidence type="ECO:0000313" key="4">
    <source>
        <dbReference type="EMBL" id="KAL0566330.1"/>
    </source>
</evidence>
<dbReference type="PANTHER" id="PTHR44533:SF4">
    <property type="entry name" value="DEAD_H RNA HELICASE, PUTATIVE-RELATED"/>
    <property type="match status" value="1"/>
</dbReference>
<dbReference type="EMBL" id="JBAHYK010001935">
    <property type="protein sequence ID" value="KAL0566330.1"/>
    <property type="molecule type" value="Genomic_DNA"/>
</dbReference>
<keyword evidence="2" id="KW-0547">Nucleotide-binding</keyword>
<protein>
    <submittedName>
        <fullName evidence="4">Uncharacterized protein</fullName>
    </submittedName>
</protein>
<feature type="compositionally biased region" description="Basic and acidic residues" evidence="3">
    <location>
        <begin position="105"/>
        <end position="117"/>
    </location>
</feature>
<keyword evidence="2" id="KW-0347">Helicase</keyword>
<evidence type="ECO:0000256" key="2">
    <source>
        <dbReference type="ARBA" id="ARBA00022806"/>
    </source>
</evidence>
<keyword evidence="5" id="KW-1185">Reference proteome</keyword>